<organism evidence="2 3">
    <name type="scientific">Calocera cornea HHB12733</name>
    <dbReference type="NCBI Taxonomy" id="1353952"/>
    <lineage>
        <taxon>Eukaryota</taxon>
        <taxon>Fungi</taxon>
        <taxon>Dikarya</taxon>
        <taxon>Basidiomycota</taxon>
        <taxon>Agaricomycotina</taxon>
        <taxon>Dacrymycetes</taxon>
        <taxon>Dacrymycetales</taxon>
        <taxon>Dacrymycetaceae</taxon>
        <taxon>Calocera</taxon>
    </lineage>
</organism>
<evidence type="ECO:0000313" key="2">
    <source>
        <dbReference type="EMBL" id="KZT55474.1"/>
    </source>
</evidence>
<evidence type="ECO:0000256" key="1">
    <source>
        <dbReference type="SAM" id="Phobius"/>
    </source>
</evidence>
<feature type="transmembrane region" description="Helical" evidence="1">
    <location>
        <begin position="45"/>
        <end position="65"/>
    </location>
</feature>
<reference evidence="2 3" key="1">
    <citation type="journal article" date="2016" name="Mol. Biol. Evol.">
        <title>Comparative Genomics of Early-Diverging Mushroom-Forming Fungi Provides Insights into the Origins of Lignocellulose Decay Capabilities.</title>
        <authorList>
            <person name="Nagy L.G."/>
            <person name="Riley R."/>
            <person name="Tritt A."/>
            <person name="Adam C."/>
            <person name="Daum C."/>
            <person name="Floudas D."/>
            <person name="Sun H."/>
            <person name="Yadav J.S."/>
            <person name="Pangilinan J."/>
            <person name="Larsson K.H."/>
            <person name="Matsuura K."/>
            <person name="Barry K."/>
            <person name="Labutti K."/>
            <person name="Kuo R."/>
            <person name="Ohm R.A."/>
            <person name="Bhattacharya S.S."/>
            <person name="Shirouzu T."/>
            <person name="Yoshinaga Y."/>
            <person name="Martin F.M."/>
            <person name="Grigoriev I.V."/>
            <person name="Hibbett D.S."/>
        </authorList>
    </citation>
    <scope>NUCLEOTIDE SEQUENCE [LARGE SCALE GENOMIC DNA]</scope>
    <source>
        <strain evidence="2 3">HHB12733</strain>
    </source>
</reference>
<name>A0A165ET42_9BASI</name>
<protein>
    <submittedName>
        <fullName evidence="2">Uncharacterized protein</fullName>
    </submittedName>
</protein>
<dbReference type="AlphaFoldDB" id="A0A165ET42"/>
<accession>A0A165ET42</accession>
<dbReference type="Proteomes" id="UP000076842">
    <property type="component" value="Unassembled WGS sequence"/>
</dbReference>
<keyword evidence="3" id="KW-1185">Reference proteome</keyword>
<proteinExistence type="predicted"/>
<evidence type="ECO:0000313" key="3">
    <source>
        <dbReference type="Proteomes" id="UP000076842"/>
    </source>
</evidence>
<keyword evidence="1" id="KW-1133">Transmembrane helix</keyword>
<dbReference type="InParanoid" id="A0A165ET42"/>
<gene>
    <name evidence="2" type="ORF">CALCODRAFT_352430</name>
</gene>
<keyword evidence="1" id="KW-0812">Transmembrane</keyword>
<sequence length="85" mass="10139">MRGVYPVHISIVRLVIDQTLQCVLDNPAYLFVLHVEFFTGLLRRIIIVVRVRVRLILVFIIHIFIRRRRIIDEPPSQPFQIMCMI</sequence>
<dbReference type="EMBL" id="KV423994">
    <property type="protein sequence ID" value="KZT55474.1"/>
    <property type="molecule type" value="Genomic_DNA"/>
</dbReference>
<keyword evidence="1" id="KW-0472">Membrane</keyword>